<comment type="caution">
    <text evidence="2">The sequence shown here is derived from an EMBL/GenBank/DDBJ whole genome shotgun (WGS) entry which is preliminary data.</text>
</comment>
<evidence type="ECO:0000313" key="2">
    <source>
        <dbReference type="EMBL" id="KKK79733.1"/>
    </source>
</evidence>
<gene>
    <name evidence="2" type="ORF">LCGC14_2830560</name>
</gene>
<keyword evidence="1" id="KW-0472">Membrane</keyword>
<evidence type="ECO:0000256" key="1">
    <source>
        <dbReference type="SAM" id="Phobius"/>
    </source>
</evidence>
<accession>A0A0F8YE71</accession>
<feature type="transmembrane region" description="Helical" evidence="1">
    <location>
        <begin position="44"/>
        <end position="62"/>
    </location>
</feature>
<keyword evidence="1" id="KW-1133">Transmembrane helix</keyword>
<feature type="transmembrane region" description="Helical" evidence="1">
    <location>
        <begin position="20"/>
        <end position="38"/>
    </location>
</feature>
<sequence>MFIKSIVGYFVGESSKKRQMGLIAAFLFSFLYWQDVITLELFEAIMPFVVVWTGAAFSARLTKLQKAVVKAKK</sequence>
<proteinExistence type="predicted"/>
<dbReference type="AlphaFoldDB" id="A0A0F8YE71"/>
<protein>
    <submittedName>
        <fullName evidence="2">Uncharacterized protein</fullName>
    </submittedName>
</protein>
<organism evidence="2">
    <name type="scientific">marine sediment metagenome</name>
    <dbReference type="NCBI Taxonomy" id="412755"/>
    <lineage>
        <taxon>unclassified sequences</taxon>
        <taxon>metagenomes</taxon>
        <taxon>ecological metagenomes</taxon>
    </lineage>
</organism>
<reference evidence="2" key="1">
    <citation type="journal article" date="2015" name="Nature">
        <title>Complex archaea that bridge the gap between prokaryotes and eukaryotes.</title>
        <authorList>
            <person name="Spang A."/>
            <person name="Saw J.H."/>
            <person name="Jorgensen S.L."/>
            <person name="Zaremba-Niedzwiedzka K."/>
            <person name="Martijn J."/>
            <person name="Lind A.E."/>
            <person name="van Eijk R."/>
            <person name="Schleper C."/>
            <person name="Guy L."/>
            <person name="Ettema T.J."/>
        </authorList>
    </citation>
    <scope>NUCLEOTIDE SEQUENCE</scope>
</reference>
<keyword evidence="1" id="KW-0812">Transmembrane</keyword>
<name>A0A0F8YE71_9ZZZZ</name>
<dbReference type="EMBL" id="LAZR01053894">
    <property type="protein sequence ID" value="KKK79733.1"/>
    <property type="molecule type" value="Genomic_DNA"/>
</dbReference>